<evidence type="ECO:0000313" key="6">
    <source>
        <dbReference type="Proteomes" id="UP001519290"/>
    </source>
</evidence>
<dbReference type="PANTHER" id="PTHR43429">
    <property type="entry name" value="PYRIDINE NUCLEOTIDE-DISULFIDE OXIDOREDUCTASE DOMAIN-CONTAINING"/>
    <property type="match status" value="1"/>
</dbReference>
<evidence type="ECO:0000313" key="5">
    <source>
        <dbReference type="EMBL" id="MBP2384395.1"/>
    </source>
</evidence>
<dbReference type="InterPro" id="IPR023753">
    <property type="entry name" value="FAD/NAD-binding_dom"/>
</dbReference>
<reference evidence="5 6" key="1">
    <citation type="submission" date="2021-03" db="EMBL/GenBank/DDBJ databases">
        <title>Sequencing the genomes of 1000 actinobacteria strains.</title>
        <authorList>
            <person name="Klenk H.-P."/>
        </authorList>
    </citation>
    <scope>NUCLEOTIDE SEQUENCE [LARGE SCALE GENOMIC DNA]</scope>
    <source>
        <strain evidence="5 6">DSM 14566</strain>
    </source>
</reference>
<name>A0ABS4X7F1_9MICO</name>
<gene>
    <name evidence="5" type="ORF">JOF43_004384</name>
</gene>
<dbReference type="PANTHER" id="PTHR43429:SF3">
    <property type="entry name" value="NITRITE REDUCTASE [NAD(P)H]"/>
    <property type="match status" value="1"/>
</dbReference>
<dbReference type="InterPro" id="IPR036188">
    <property type="entry name" value="FAD/NAD-bd_sf"/>
</dbReference>
<organism evidence="5 6">
    <name type="scientific">Brachybacterium sacelli</name>
    <dbReference type="NCBI Taxonomy" id="173364"/>
    <lineage>
        <taxon>Bacteria</taxon>
        <taxon>Bacillati</taxon>
        <taxon>Actinomycetota</taxon>
        <taxon>Actinomycetes</taxon>
        <taxon>Micrococcales</taxon>
        <taxon>Dermabacteraceae</taxon>
        <taxon>Brachybacterium</taxon>
    </lineage>
</organism>
<comment type="cofactor">
    <cofactor evidence="1">
        <name>FAD</name>
        <dbReference type="ChEBI" id="CHEBI:57692"/>
    </cofactor>
</comment>
<keyword evidence="2" id="KW-0285">Flavoprotein</keyword>
<keyword evidence="3" id="KW-0274">FAD</keyword>
<protein>
    <submittedName>
        <fullName evidence="5">NADPH-dependent 2,4-dienoyl-CoA reductase/sulfur reductase-like enzyme</fullName>
    </submittedName>
</protein>
<keyword evidence="6" id="KW-1185">Reference proteome</keyword>
<feature type="domain" description="FAD/NAD(P)-binding" evidence="4">
    <location>
        <begin position="6"/>
        <end position="190"/>
    </location>
</feature>
<proteinExistence type="predicted"/>
<evidence type="ECO:0000256" key="2">
    <source>
        <dbReference type="ARBA" id="ARBA00022630"/>
    </source>
</evidence>
<dbReference type="InterPro" id="IPR050260">
    <property type="entry name" value="FAD-bd_OxRdtase"/>
</dbReference>
<evidence type="ECO:0000256" key="1">
    <source>
        <dbReference type="ARBA" id="ARBA00001974"/>
    </source>
</evidence>
<dbReference type="Pfam" id="PF07992">
    <property type="entry name" value="Pyr_redox_2"/>
    <property type="match status" value="1"/>
</dbReference>
<dbReference type="Proteomes" id="UP001519290">
    <property type="component" value="Unassembled WGS sequence"/>
</dbReference>
<evidence type="ECO:0000256" key="3">
    <source>
        <dbReference type="ARBA" id="ARBA00022827"/>
    </source>
</evidence>
<dbReference type="SUPFAM" id="SSF51905">
    <property type="entry name" value="FAD/NAD(P)-binding domain"/>
    <property type="match status" value="1"/>
</dbReference>
<comment type="caution">
    <text evidence="5">The sequence shown here is derived from an EMBL/GenBank/DDBJ whole genome shotgun (WGS) entry which is preliminary data.</text>
</comment>
<sequence length="194" mass="20020">MPDTAHVLVIGAGAAGAAAVRELAQHEGITTIAIIDTETTPYNRALVNKAVATSLLEPHQDYLPALPAPPVRDRVQAVDPLEQTVHLRSGARVDYDALIVTAGSAPRDLPPGITDPAALESERVTHLHSLDDALRVCAVLDRTPSPRVLIYGTGFIGAETAGILSDAGCRVTLAASSPIPGATAFGAQVAGQLS</sequence>
<accession>A0ABS4X7F1</accession>
<dbReference type="PRINTS" id="PR00368">
    <property type="entry name" value="FADPNR"/>
</dbReference>
<dbReference type="PRINTS" id="PR00411">
    <property type="entry name" value="PNDRDTASEI"/>
</dbReference>
<dbReference type="Gene3D" id="3.50.50.60">
    <property type="entry name" value="FAD/NAD(P)-binding domain"/>
    <property type="match status" value="2"/>
</dbReference>
<evidence type="ECO:0000259" key="4">
    <source>
        <dbReference type="Pfam" id="PF07992"/>
    </source>
</evidence>
<dbReference type="EMBL" id="JAGIOD010000002">
    <property type="protein sequence ID" value="MBP2384395.1"/>
    <property type="molecule type" value="Genomic_DNA"/>
</dbReference>